<evidence type="ECO:0000313" key="2">
    <source>
        <dbReference type="EMBL" id="TDD34023.1"/>
    </source>
</evidence>
<feature type="region of interest" description="Disordered" evidence="1">
    <location>
        <begin position="53"/>
        <end position="90"/>
    </location>
</feature>
<dbReference type="AlphaFoldDB" id="A0A4R4XS27"/>
<proteinExistence type="predicted"/>
<dbReference type="EMBL" id="SMKQ01000243">
    <property type="protein sequence ID" value="TDD34023.1"/>
    <property type="molecule type" value="Genomic_DNA"/>
</dbReference>
<name>A0A4R4XS27_9ACTN</name>
<accession>A0A4R4XS27</accession>
<dbReference type="RefSeq" id="WP_132621879.1">
    <property type="nucleotide sequence ID" value="NZ_SMKQ01000243.1"/>
</dbReference>
<evidence type="ECO:0000313" key="3">
    <source>
        <dbReference type="Proteomes" id="UP000295302"/>
    </source>
</evidence>
<keyword evidence="3" id="KW-1185">Reference proteome</keyword>
<comment type="caution">
    <text evidence="2">The sequence shown here is derived from an EMBL/GenBank/DDBJ whole genome shotgun (WGS) entry which is preliminary data.</text>
</comment>
<gene>
    <name evidence="2" type="ORF">E1286_41355</name>
</gene>
<sequence length="362" mass="37045">MDIAVTRIGLPCPVRVAASDGTTVWCAVPGGLRAYTASGTFLRDISLRDDLPVRQPLPDGLPDGLPDDLPEDGPAQELHGGGPRVSLKSGDAREGFLTTGDTLESGVFPAGPELRSLAAVPGTVSGTAGVPGTLAETVVVPRSFAGQAPASPLSAANPLSRGTLAATTGDRVLWFGAGPPAEAPFDGRVVAGGGEIWAVGDGLARRLIGPGRLGEPVELPGLDRCAVEGERLWWTSRHDTLLRGGPDEVDLGEGERGEGERGAMAVCAGSVWISARGGLRRVSAWSGEPRRFVGTPEGPVPFLVCANGVLVGGGRDLFALSPATGVLRVIELGLDAPLGLLIAAGKHVWAFPAGRPEALVVT</sequence>
<evidence type="ECO:0000256" key="1">
    <source>
        <dbReference type="SAM" id="MobiDB-lite"/>
    </source>
</evidence>
<dbReference type="OrthoDB" id="3519634at2"/>
<dbReference type="Proteomes" id="UP000295302">
    <property type="component" value="Unassembled WGS sequence"/>
</dbReference>
<reference evidence="2 3" key="1">
    <citation type="submission" date="2019-03" db="EMBL/GenBank/DDBJ databases">
        <title>Draft genome sequences of novel Actinobacteria.</title>
        <authorList>
            <person name="Sahin N."/>
            <person name="Ay H."/>
            <person name="Saygin H."/>
        </authorList>
    </citation>
    <scope>NUCLEOTIDE SEQUENCE [LARGE SCALE GENOMIC DNA]</scope>
    <source>
        <strain evidence="2 3">CH32</strain>
    </source>
</reference>
<organism evidence="2 3">
    <name type="scientific">Nonomuraea terrae</name>
    <dbReference type="NCBI Taxonomy" id="2530383"/>
    <lineage>
        <taxon>Bacteria</taxon>
        <taxon>Bacillati</taxon>
        <taxon>Actinomycetota</taxon>
        <taxon>Actinomycetes</taxon>
        <taxon>Streptosporangiales</taxon>
        <taxon>Streptosporangiaceae</taxon>
        <taxon>Nonomuraea</taxon>
    </lineage>
</organism>
<protein>
    <submittedName>
        <fullName evidence="2">Uncharacterized protein</fullName>
    </submittedName>
</protein>